<dbReference type="InterPro" id="IPR017039">
    <property type="entry name" value="Virul_fac_BrkB"/>
</dbReference>
<organism evidence="7 8">
    <name type="scientific">Candidatus Avisuccinivibrio stercorigallinarum</name>
    <dbReference type="NCBI Taxonomy" id="2840704"/>
    <lineage>
        <taxon>Bacteria</taxon>
        <taxon>Pseudomonadati</taxon>
        <taxon>Pseudomonadota</taxon>
        <taxon>Gammaproteobacteria</taxon>
        <taxon>Aeromonadales</taxon>
        <taxon>Succinivibrionaceae</taxon>
        <taxon>Succinivibrionaceae incertae sedis</taxon>
        <taxon>Candidatus Avisuccinivibrio</taxon>
    </lineage>
</organism>
<feature type="transmembrane region" description="Helical" evidence="6">
    <location>
        <begin position="233"/>
        <end position="258"/>
    </location>
</feature>
<feature type="transmembrane region" description="Helical" evidence="6">
    <location>
        <begin position="90"/>
        <end position="112"/>
    </location>
</feature>
<feature type="transmembrane region" description="Helical" evidence="6">
    <location>
        <begin position="202"/>
        <end position="227"/>
    </location>
</feature>
<evidence type="ECO:0000313" key="8">
    <source>
        <dbReference type="Proteomes" id="UP000823631"/>
    </source>
</evidence>
<dbReference type="PANTHER" id="PTHR30213">
    <property type="entry name" value="INNER MEMBRANE PROTEIN YHJD"/>
    <property type="match status" value="1"/>
</dbReference>
<keyword evidence="3 6" id="KW-0812">Transmembrane</keyword>
<sequence length="315" mass="35082">MAKGRSALGELCDYFISRVKRDELFLEAAALSFTTILALIPALTVVVSIFTMVPAFEPLREQLLNFAGQNFMPVFTEAVNEYIGKFVSHAGSMTVTGSIMLIVVSLLLVRAVDKTINRIWRGGRRRAAMTVAIYWTMLTMGPLVAAALMWLTSRIITLTLFEVDLNFAQQSLYFVMPVVIEWGMVTVLFMAVPIAQVKLRDALLGALLVTFLFEAAKRIFAAFILNFSDYQAIYGALAALPVLMIWININWFIVLLGAEFTACLGTVRQGTADVPLLFVKFAELTGSTFGNDHLKKVQPKIRIKVSRKTQPEPER</sequence>
<accession>A0A9D9GUQ7</accession>
<keyword evidence="5 6" id="KW-0472">Membrane</keyword>
<proteinExistence type="predicted"/>
<dbReference type="PIRSF" id="PIRSF035875">
    <property type="entry name" value="RNase_BN"/>
    <property type="match status" value="1"/>
</dbReference>
<dbReference type="Pfam" id="PF03631">
    <property type="entry name" value="Virul_fac_BrkB"/>
    <property type="match status" value="1"/>
</dbReference>
<dbReference type="EMBL" id="JADINH010000174">
    <property type="protein sequence ID" value="MBO8416470.1"/>
    <property type="molecule type" value="Genomic_DNA"/>
</dbReference>
<dbReference type="GO" id="GO:0005886">
    <property type="term" value="C:plasma membrane"/>
    <property type="evidence" value="ECO:0007669"/>
    <property type="project" value="UniProtKB-SubCell"/>
</dbReference>
<evidence type="ECO:0000256" key="4">
    <source>
        <dbReference type="ARBA" id="ARBA00022989"/>
    </source>
</evidence>
<evidence type="ECO:0000256" key="1">
    <source>
        <dbReference type="ARBA" id="ARBA00004651"/>
    </source>
</evidence>
<evidence type="ECO:0000313" key="7">
    <source>
        <dbReference type="EMBL" id="MBO8416470.1"/>
    </source>
</evidence>
<dbReference type="AlphaFoldDB" id="A0A9D9GUQ7"/>
<feature type="transmembrane region" description="Helical" evidence="6">
    <location>
        <begin position="172"/>
        <end position="195"/>
    </location>
</feature>
<dbReference type="NCBIfam" id="TIGR00765">
    <property type="entry name" value="yihY_not_rbn"/>
    <property type="match status" value="1"/>
</dbReference>
<dbReference type="Proteomes" id="UP000823631">
    <property type="component" value="Unassembled WGS sequence"/>
</dbReference>
<feature type="transmembrane region" description="Helical" evidence="6">
    <location>
        <begin position="132"/>
        <end position="152"/>
    </location>
</feature>
<feature type="transmembrane region" description="Helical" evidence="6">
    <location>
        <begin position="24"/>
        <end position="50"/>
    </location>
</feature>
<reference evidence="7" key="1">
    <citation type="submission" date="2020-10" db="EMBL/GenBank/DDBJ databases">
        <authorList>
            <person name="Gilroy R."/>
        </authorList>
    </citation>
    <scope>NUCLEOTIDE SEQUENCE</scope>
    <source>
        <strain evidence="7">17213</strain>
    </source>
</reference>
<keyword evidence="2" id="KW-1003">Cell membrane</keyword>
<evidence type="ECO:0000256" key="5">
    <source>
        <dbReference type="ARBA" id="ARBA00023136"/>
    </source>
</evidence>
<comment type="subcellular location">
    <subcellularLocation>
        <location evidence="1">Cell membrane</location>
        <topology evidence="1">Multi-pass membrane protein</topology>
    </subcellularLocation>
</comment>
<name>A0A9D9GUQ7_9GAMM</name>
<gene>
    <name evidence="7" type="ORF">IAB19_08835</name>
</gene>
<evidence type="ECO:0000256" key="3">
    <source>
        <dbReference type="ARBA" id="ARBA00022692"/>
    </source>
</evidence>
<dbReference type="PANTHER" id="PTHR30213:SF0">
    <property type="entry name" value="UPF0761 MEMBRANE PROTEIN YIHY"/>
    <property type="match status" value="1"/>
</dbReference>
<protein>
    <submittedName>
        <fullName evidence="7">YihY family inner membrane protein</fullName>
    </submittedName>
</protein>
<evidence type="ECO:0000256" key="6">
    <source>
        <dbReference type="SAM" id="Phobius"/>
    </source>
</evidence>
<reference evidence="7" key="2">
    <citation type="journal article" date="2021" name="PeerJ">
        <title>Extensive microbial diversity within the chicken gut microbiome revealed by metagenomics and culture.</title>
        <authorList>
            <person name="Gilroy R."/>
            <person name="Ravi A."/>
            <person name="Getino M."/>
            <person name="Pursley I."/>
            <person name="Horton D.L."/>
            <person name="Alikhan N.F."/>
            <person name="Baker D."/>
            <person name="Gharbi K."/>
            <person name="Hall N."/>
            <person name="Watson M."/>
            <person name="Adriaenssens E.M."/>
            <person name="Foster-Nyarko E."/>
            <person name="Jarju S."/>
            <person name="Secka A."/>
            <person name="Antonio M."/>
            <person name="Oren A."/>
            <person name="Chaudhuri R.R."/>
            <person name="La Ragione R."/>
            <person name="Hildebrand F."/>
            <person name="Pallen M.J."/>
        </authorList>
    </citation>
    <scope>NUCLEOTIDE SEQUENCE</scope>
    <source>
        <strain evidence="7">17213</strain>
    </source>
</reference>
<comment type="caution">
    <text evidence="7">The sequence shown here is derived from an EMBL/GenBank/DDBJ whole genome shotgun (WGS) entry which is preliminary data.</text>
</comment>
<keyword evidence="4 6" id="KW-1133">Transmembrane helix</keyword>
<evidence type="ECO:0000256" key="2">
    <source>
        <dbReference type="ARBA" id="ARBA00022475"/>
    </source>
</evidence>